<organism evidence="1 2">
    <name type="scientific">Paecilomyces lecythidis</name>
    <dbReference type="NCBI Taxonomy" id="3004212"/>
    <lineage>
        <taxon>Eukaryota</taxon>
        <taxon>Fungi</taxon>
        <taxon>Dikarya</taxon>
        <taxon>Ascomycota</taxon>
        <taxon>Pezizomycotina</taxon>
        <taxon>Eurotiomycetes</taxon>
        <taxon>Eurotiomycetidae</taxon>
        <taxon>Eurotiales</taxon>
        <taxon>Thermoascaceae</taxon>
        <taxon>Paecilomyces</taxon>
    </lineage>
</organism>
<dbReference type="PANTHER" id="PTHR28037:SF1">
    <property type="entry name" value="ALCOHOL O-ACETYLTRANSFERASE 1-RELATED"/>
    <property type="match status" value="1"/>
</dbReference>
<dbReference type="InterPro" id="IPR052058">
    <property type="entry name" value="Alcohol_O-acetyltransferase"/>
</dbReference>
<gene>
    <name evidence="1" type="primary">ATF1_1</name>
    <name evidence="1" type="ORF">Plec18167_000945</name>
</gene>
<comment type="caution">
    <text evidence="1">The sequence shown here is derived from an EMBL/GenBank/DDBJ whole genome shotgun (WGS) entry which is preliminary data.</text>
</comment>
<dbReference type="EMBL" id="JAVDPF010000002">
    <property type="protein sequence ID" value="KAL1885451.1"/>
    <property type="molecule type" value="Genomic_DNA"/>
</dbReference>
<reference evidence="1 2" key="1">
    <citation type="journal article" date="2024" name="IMA Fungus">
        <title>IMA Genome - F19 : A genome assembly and annotation guide to empower mycologists, including annotated draft genome sequences of Ceratocystis pirilliformis, Diaporthe australafricana, Fusarium ophioides, Paecilomyces lecythidis, and Sporothrix stenoceras.</title>
        <authorList>
            <person name="Aylward J."/>
            <person name="Wilson A.M."/>
            <person name="Visagie C.M."/>
            <person name="Spraker J."/>
            <person name="Barnes I."/>
            <person name="Buitendag C."/>
            <person name="Ceriani C."/>
            <person name="Del Mar Angel L."/>
            <person name="du Plessis D."/>
            <person name="Fuchs T."/>
            <person name="Gasser K."/>
            <person name="Kramer D."/>
            <person name="Li W."/>
            <person name="Munsamy K."/>
            <person name="Piso A."/>
            <person name="Price J.L."/>
            <person name="Sonnekus B."/>
            <person name="Thomas C."/>
            <person name="van der Nest A."/>
            <person name="van Dijk A."/>
            <person name="van Heerden A."/>
            <person name="van Vuuren N."/>
            <person name="Yilmaz N."/>
            <person name="Duong T.A."/>
            <person name="van der Merwe N.A."/>
            <person name="Wingfield M.J."/>
            <person name="Wingfield B.D."/>
        </authorList>
    </citation>
    <scope>NUCLEOTIDE SEQUENCE [LARGE SCALE GENOMIC DNA]</scope>
    <source>
        <strain evidence="1 2">CMW 18167</strain>
    </source>
</reference>
<proteinExistence type="predicted"/>
<dbReference type="SUPFAM" id="SSF52777">
    <property type="entry name" value="CoA-dependent acyltransferases"/>
    <property type="match status" value="1"/>
</dbReference>
<dbReference type="InterPro" id="IPR010828">
    <property type="entry name" value="Atf2/Sli1-like"/>
</dbReference>
<dbReference type="PANTHER" id="PTHR28037">
    <property type="entry name" value="ALCOHOL O-ACETYLTRANSFERASE 1-RELATED"/>
    <property type="match status" value="1"/>
</dbReference>
<sequence length="375" mass="40823">MGAESGGPTADTTLSRVLGDRHAMIWPSNKPAWRVVVLKHLHKEEGTSPNQDVLERVDIAFLAHHAIADGISGLSFHTSLMKNLPDISTTTSPPTWPMTFNEILDAPPAVEECVNCLSCACTLCNASTACQQQVWAGAGITPELTASFKSMVRVVTVPAHRLGDILQRCKQSNVTLTGFLHALICDSLCRGIPQDQAGFRAVTPFSVRRHTGASDEDIVNHISFMTSYVPRARLNEIGRCETGSASEEHAIIQLAESFSRDIATKVRQLPHGGMVMQLSRIQDLLSHCRNKSGKQRQYTYELSNLGLTSNVVPPKGSGLKLEKVFFTQCGMVTGPAIGFNCVSVRGGPLTISITWQQGVVEESLVEHVARDLERI</sequence>
<evidence type="ECO:0000313" key="1">
    <source>
        <dbReference type="EMBL" id="KAL1885451.1"/>
    </source>
</evidence>
<dbReference type="Pfam" id="PF07247">
    <property type="entry name" value="AATase"/>
    <property type="match status" value="1"/>
</dbReference>
<evidence type="ECO:0000313" key="2">
    <source>
        <dbReference type="Proteomes" id="UP001583193"/>
    </source>
</evidence>
<keyword evidence="2" id="KW-1185">Reference proteome</keyword>
<dbReference type="Proteomes" id="UP001583193">
    <property type="component" value="Unassembled WGS sequence"/>
</dbReference>
<name>A0ABR3YAW7_9EURO</name>
<accession>A0ABR3YAW7</accession>
<protein>
    <submittedName>
        <fullName evidence="1">Alcohol acetyltransferase</fullName>
    </submittedName>
</protein>